<keyword evidence="1" id="KW-0472">Membrane</keyword>
<feature type="transmembrane region" description="Helical" evidence="1">
    <location>
        <begin position="93"/>
        <end position="121"/>
    </location>
</feature>
<evidence type="ECO:0000256" key="1">
    <source>
        <dbReference type="SAM" id="Phobius"/>
    </source>
</evidence>
<dbReference type="RefSeq" id="WP_253544493.1">
    <property type="nucleotide sequence ID" value="NZ_JAMYZY010000075.1"/>
</dbReference>
<dbReference type="EMBL" id="JAMYZZ010000077">
    <property type="protein sequence ID" value="MCP1260044.1"/>
    <property type="molecule type" value="Genomic_DNA"/>
</dbReference>
<dbReference type="Proteomes" id="UP001523528">
    <property type="component" value="Unassembled WGS sequence"/>
</dbReference>
<evidence type="ECO:0000313" key="3">
    <source>
        <dbReference type="Proteomes" id="UP001523528"/>
    </source>
</evidence>
<gene>
    <name evidence="2" type="ORF">NKW50_15865</name>
</gene>
<keyword evidence="1" id="KW-1133">Transmembrane helix</keyword>
<accession>A0ABT1F4A7</accession>
<sequence>MSDYTPVPEADLEAAIMETLALLRKNSTEGHTALSELQKLAQQLGGNAYLRELEYKNVMATLEAVNTTLKEAKSVISNSRPAKQTRIEFAKDVLTILCMGSLVVFFIAAAMLFSAEALIYFKIL</sequence>
<protein>
    <submittedName>
        <fullName evidence="2">Uncharacterized protein</fullName>
    </submittedName>
</protein>
<name>A0ABT1F4A7_9PROT</name>
<keyword evidence="1" id="KW-0812">Transmembrane</keyword>
<proteinExistence type="predicted"/>
<keyword evidence="3" id="KW-1185">Reference proteome</keyword>
<comment type="caution">
    <text evidence="2">The sequence shown here is derived from an EMBL/GenBank/DDBJ whole genome shotgun (WGS) entry which is preliminary data.</text>
</comment>
<evidence type="ECO:0000313" key="2">
    <source>
        <dbReference type="EMBL" id="MCP1260044.1"/>
    </source>
</evidence>
<reference evidence="2 3" key="1">
    <citation type="submission" date="2022-06" db="EMBL/GenBank/DDBJ databases">
        <title>Acetobacer genomes from food samples.</title>
        <authorList>
            <person name="Sombolestani A."/>
        </authorList>
    </citation>
    <scope>NUCLEOTIDE SEQUENCE [LARGE SCALE GENOMIC DNA]</scope>
    <source>
        <strain evidence="2 3">R-83285</strain>
    </source>
</reference>
<organism evidence="2 3">
    <name type="scientific">Acetobacter lambici</name>
    <dbReference type="NCBI Taxonomy" id="1332824"/>
    <lineage>
        <taxon>Bacteria</taxon>
        <taxon>Pseudomonadati</taxon>
        <taxon>Pseudomonadota</taxon>
        <taxon>Alphaproteobacteria</taxon>
        <taxon>Acetobacterales</taxon>
        <taxon>Acetobacteraceae</taxon>
        <taxon>Acetobacter</taxon>
    </lineage>
</organism>